<dbReference type="InterPro" id="IPR051303">
    <property type="entry name" value="Armcx_regulator"/>
</dbReference>
<dbReference type="Pfam" id="PF04826">
    <property type="entry name" value="Arm_2"/>
    <property type="match status" value="1"/>
</dbReference>
<comment type="subcellular location">
    <subcellularLocation>
        <location evidence="1">Mitochondrion outer membrane</location>
        <topology evidence="1">Single-pass membrane protein</topology>
    </subcellularLocation>
</comment>
<keyword evidence="7" id="KW-0496">Mitochondrion</keyword>
<dbReference type="PANTHER" id="PTHR15712:SF23">
    <property type="entry name" value="ARMADILLO REPEAT CONTAINING 10"/>
    <property type="match status" value="1"/>
</dbReference>
<keyword evidence="3" id="KW-0812">Transmembrane</keyword>
<evidence type="ECO:0000256" key="8">
    <source>
        <dbReference type="ARBA" id="ARBA00023136"/>
    </source>
</evidence>
<reference evidence="11" key="1">
    <citation type="submission" date="2011-12" db="EMBL/GenBank/DDBJ databases">
        <title>The Draft Genome of Lepisosteus oculatus.</title>
        <authorList>
            <consortium name="The Broad Institute Genome Assembly &amp; Analysis Group"/>
            <consortium name="Computational R&amp;D Group"/>
            <consortium name="and Sequencing Platform"/>
            <person name="Di Palma F."/>
            <person name="Alfoldi J."/>
            <person name="Johnson J."/>
            <person name="Berlin A."/>
            <person name="Gnerre S."/>
            <person name="Jaffe D."/>
            <person name="MacCallum I."/>
            <person name="Young S."/>
            <person name="Walker B.J."/>
            <person name="Lander E.S."/>
            <person name="Lindblad-Toh K."/>
        </authorList>
    </citation>
    <scope>NUCLEOTIDE SEQUENCE [LARGE SCALE GENOMIC DNA]</scope>
</reference>
<evidence type="ECO:0000256" key="2">
    <source>
        <dbReference type="ARBA" id="ARBA00010553"/>
    </source>
</evidence>
<dbReference type="Bgee" id="ENSLOCG00000015988">
    <property type="expression patterns" value="Expressed in muscle tissue and 13 other cell types or tissues"/>
</dbReference>
<dbReference type="STRING" id="7918.ENSLOCP00000019684"/>
<organism evidence="10 11">
    <name type="scientific">Lepisosteus oculatus</name>
    <name type="common">Spotted gar</name>
    <dbReference type="NCBI Taxonomy" id="7918"/>
    <lineage>
        <taxon>Eukaryota</taxon>
        <taxon>Metazoa</taxon>
        <taxon>Chordata</taxon>
        <taxon>Craniata</taxon>
        <taxon>Vertebrata</taxon>
        <taxon>Euteleostomi</taxon>
        <taxon>Actinopterygii</taxon>
        <taxon>Neopterygii</taxon>
        <taxon>Holostei</taxon>
        <taxon>Semionotiformes</taxon>
        <taxon>Lepisosteidae</taxon>
        <taxon>Lepisosteus</taxon>
    </lineage>
</organism>
<dbReference type="InterPro" id="IPR006911">
    <property type="entry name" value="ARM-rpt_dom"/>
</dbReference>
<feature type="domain" description="Armadillo repeat-containing" evidence="9">
    <location>
        <begin position="102"/>
        <end position="319"/>
    </location>
</feature>
<proteinExistence type="inferred from homology"/>
<keyword evidence="5" id="KW-0735">Signal-anchor</keyword>
<dbReference type="SMART" id="SM00185">
    <property type="entry name" value="ARM"/>
    <property type="match status" value="4"/>
</dbReference>
<evidence type="ECO:0000256" key="3">
    <source>
        <dbReference type="ARBA" id="ARBA00022692"/>
    </source>
</evidence>
<dbReference type="OMA" id="VTNDYHY"/>
<dbReference type="GeneTree" id="ENSGT00940000165477"/>
<dbReference type="SUPFAM" id="SSF48371">
    <property type="entry name" value="ARM repeat"/>
    <property type="match status" value="1"/>
</dbReference>
<dbReference type="InterPro" id="IPR000225">
    <property type="entry name" value="Armadillo"/>
</dbReference>
<dbReference type="InParanoid" id="W5NGC5"/>
<evidence type="ECO:0000259" key="9">
    <source>
        <dbReference type="Pfam" id="PF04826"/>
    </source>
</evidence>
<evidence type="ECO:0000313" key="11">
    <source>
        <dbReference type="Proteomes" id="UP000018468"/>
    </source>
</evidence>
<dbReference type="EMBL" id="AHAT01021065">
    <property type="status" value="NOT_ANNOTATED_CDS"/>
    <property type="molecule type" value="Genomic_DNA"/>
</dbReference>
<dbReference type="AlphaFoldDB" id="W5NGC5"/>
<dbReference type="HOGENOM" id="CLU_037187_0_0_1"/>
<dbReference type="GO" id="GO:0005741">
    <property type="term" value="C:mitochondrial outer membrane"/>
    <property type="evidence" value="ECO:0007669"/>
    <property type="project" value="UniProtKB-SubCell"/>
</dbReference>
<protein>
    <submittedName>
        <fullName evidence="10">Armadillo repeat containing 10</fullName>
    </submittedName>
</protein>
<evidence type="ECO:0000256" key="4">
    <source>
        <dbReference type="ARBA" id="ARBA00022787"/>
    </source>
</evidence>
<reference evidence="10" key="3">
    <citation type="submission" date="2025-09" db="UniProtKB">
        <authorList>
            <consortium name="Ensembl"/>
        </authorList>
    </citation>
    <scope>IDENTIFICATION</scope>
</reference>
<dbReference type="GO" id="GO:0005739">
    <property type="term" value="C:mitochondrion"/>
    <property type="evidence" value="ECO:0000318"/>
    <property type="project" value="GO_Central"/>
</dbReference>
<dbReference type="PANTHER" id="PTHR15712">
    <property type="entry name" value="ARMADILLO REPEAT CONTAINING PROTEIN"/>
    <property type="match status" value="1"/>
</dbReference>
<dbReference type="Ensembl" id="ENSLOCT00000019716.1">
    <property type="protein sequence ID" value="ENSLOCP00000019684.1"/>
    <property type="gene ID" value="ENSLOCG00000015988.1"/>
</dbReference>
<reference evidence="10" key="2">
    <citation type="submission" date="2025-08" db="UniProtKB">
        <authorList>
            <consortium name="Ensembl"/>
        </authorList>
    </citation>
    <scope>IDENTIFICATION</scope>
</reference>
<keyword evidence="8" id="KW-0472">Membrane</keyword>
<evidence type="ECO:0000256" key="5">
    <source>
        <dbReference type="ARBA" id="ARBA00022968"/>
    </source>
</evidence>
<dbReference type="Proteomes" id="UP000018468">
    <property type="component" value="Linkage group LG8"/>
</dbReference>
<dbReference type="InterPro" id="IPR011989">
    <property type="entry name" value="ARM-like"/>
</dbReference>
<dbReference type="InterPro" id="IPR016024">
    <property type="entry name" value="ARM-type_fold"/>
</dbReference>
<keyword evidence="4" id="KW-1000">Mitochondrion outer membrane</keyword>
<sequence length="358" mass="38954">MADGASVAPSPCKMKVLLGLLAGAGATYGIYKLVTASRNRANQSRNIDVVNEHCSGKDESTKAVLPGSLLEKVFEFSSIRGRDVRTGDGSSREILSKTPGKLDPQHLEMLLSLLQSNPDTSERMQILVTLGNSAAFSVNQDFIRETGGLKIIGNLLSDPVFGIRVQALNALNNLSMNAKNQEQLKEYIPKVLEMIEISAVNSDIQLAALRLLTNLSVTNDYHHMMRNSITLFLSLLVVGNEGLQTQVLKVLVNLSANPEMVDDILRAQAPASLVLLFDSGTVAAVLCRVLTFVGNLTNWTPSTPTKEALKRSKDSLYSVLFGDSSQLPSKLSLLLCHPDTEVTAQCLLFKELCLQRKM</sequence>
<keyword evidence="6" id="KW-1133">Transmembrane helix</keyword>
<comment type="similarity">
    <text evidence="2">Belongs to the eutherian X-chromosome-specific Armcx family.</text>
</comment>
<evidence type="ECO:0000256" key="7">
    <source>
        <dbReference type="ARBA" id="ARBA00023128"/>
    </source>
</evidence>
<name>W5NGC5_LEPOC</name>
<dbReference type="Gene3D" id="1.25.10.10">
    <property type="entry name" value="Leucine-rich Repeat Variant"/>
    <property type="match status" value="2"/>
</dbReference>
<evidence type="ECO:0000256" key="6">
    <source>
        <dbReference type="ARBA" id="ARBA00022989"/>
    </source>
</evidence>
<accession>W5NGC5</accession>
<evidence type="ECO:0000313" key="10">
    <source>
        <dbReference type="Ensembl" id="ENSLOCP00000019684.1"/>
    </source>
</evidence>
<dbReference type="eggNOG" id="ENOG502RZRU">
    <property type="taxonomic scope" value="Eukaryota"/>
</dbReference>
<keyword evidence="11" id="KW-1185">Reference proteome</keyword>
<evidence type="ECO:0000256" key="1">
    <source>
        <dbReference type="ARBA" id="ARBA00004572"/>
    </source>
</evidence>